<organism evidence="5">
    <name type="scientific">uncultured organism</name>
    <dbReference type="NCBI Taxonomy" id="155900"/>
    <lineage>
        <taxon>unclassified sequences</taxon>
        <taxon>environmental samples</taxon>
    </lineage>
</organism>
<dbReference type="Pfam" id="PF04715">
    <property type="entry name" value="Anth_synt_I_N"/>
    <property type="match status" value="1"/>
</dbReference>
<evidence type="ECO:0000259" key="3">
    <source>
        <dbReference type="Pfam" id="PF00425"/>
    </source>
</evidence>
<dbReference type="EMBL" id="MN079091">
    <property type="protein sequence ID" value="QEA04895.1"/>
    <property type="molecule type" value="Genomic_DNA"/>
</dbReference>
<dbReference type="GO" id="GO:0000162">
    <property type="term" value="P:L-tryptophan biosynthetic process"/>
    <property type="evidence" value="ECO:0007669"/>
    <property type="project" value="TreeGrafter"/>
</dbReference>
<dbReference type="NCBIfam" id="TIGR00553">
    <property type="entry name" value="pabB"/>
    <property type="match status" value="1"/>
</dbReference>
<dbReference type="AlphaFoldDB" id="A0A5B8RDL9"/>
<dbReference type="GO" id="GO:0009396">
    <property type="term" value="P:folic acid-containing compound biosynthetic process"/>
    <property type="evidence" value="ECO:0007669"/>
    <property type="project" value="InterPro"/>
</dbReference>
<evidence type="ECO:0000256" key="2">
    <source>
        <dbReference type="ARBA" id="ARBA00022679"/>
    </source>
</evidence>
<evidence type="ECO:0000256" key="1">
    <source>
        <dbReference type="ARBA" id="ARBA00013139"/>
    </source>
</evidence>
<keyword evidence="5" id="KW-0032">Aminotransferase</keyword>
<dbReference type="InterPro" id="IPR005801">
    <property type="entry name" value="ADC_synthase"/>
</dbReference>
<dbReference type="SUPFAM" id="SSF56322">
    <property type="entry name" value="ADC synthase"/>
    <property type="match status" value="1"/>
</dbReference>
<keyword evidence="2 5" id="KW-0808">Transferase</keyword>
<name>A0A5B8RDL9_9ZZZZ</name>
<dbReference type="InterPro" id="IPR005802">
    <property type="entry name" value="ADC_synth_comp_1"/>
</dbReference>
<dbReference type="InterPro" id="IPR006805">
    <property type="entry name" value="Anth_synth_I_N"/>
</dbReference>
<dbReference type="PANTHER" id="PTHR11236:SF50">
    <property type="entry name" value="AMINODEOXYCHORISMATE SYNTHASE COMPONENT 1"/>
    <property type="match status" value="1"/>
</dbReference>
<feature type="domain" description="Anthranilate synthase component I N-terminal" evidence="4">
    <location>
        <begin position="24"/>
        <end position="136"/>
    </location>
</feature>
<dbReference type="InterPro" id="IPR019999">
    <property type="entry name" value="Anth_synth_I-like"/>
</dbReference>
<feature type="domain" description="Chorismate-utilising enzyme C-terminal" evidence="3">
    <location>
        <begin position="179"/>
        <end position="430"/>
    </location>
</feature>
<dbReference type="EC" id="2.6.1.85" evidence="1"/>
<accession>A0A5B8RDL9</accession>
<dbReference type="PRINTS" id="PR00095">
    <property type="entry name" value="ANTSNTHASEI"/>
</dbReference>
<evidence type="ECO:0000313" key="5">
    <source>
        <dbReference type="EMBL" id="QEA04895.1"/>
    </source>
</evidence>
<proteinExistence type="predicted"/>
<protein>
    <recommendedName>
        <fullName evidence="1">aminodeoxychorismate synthase</fullName>
        <ecNumber evidence="1">2.6.1.85</ecNumber>
    </recommendedName>
</protein>
<dbReference type="GO" id="GO:0046820">
    <property type="term" value="F:4-amino-4-deoxychorismate synthase activity"/>
    <property type="evidence" value="ECO:0007669"/>
    <property type="project" value="UniProtKB-EC"/>
</dbReference>
<dbReference type="PANTHER" id="PTHR11236">
    <property type="entry name" value="AMINOBENZOATE/ANTHRANILATE SYNTHASE"/>
    <property type="match status" value="1"/>
</dbReference>
<gene>
    <name evidence="5" type="primary">pabB</name>
    <name evidence="5" type="ORF">KBTEX_01213</name>
</gene>
<sequence>MHHTLAYPRHPGKSFSAIAAHWPGAVWLDSGGVAGTRYDIIAAAPRAWFRVVDGVVRRRCAEGGTWVDTGLFPDGLRAGLDRAPVGPPPFAGGLIGYFGYDLGRRLMGLADASAGTVEAEFGRYDWAVVIDHHRCRAWLAGPAADASLAHALDAAMAATTAPARRWRLGPVLADLDRGAYAAAFARVQHYLHAGDCYQVNLARRFEAPLEGDPLGLWLALREASPGGYGAYLDLPGRSVLSISPERFLQLRDGAVETRPIKGTRPRDPEPRRDAALAADLRGSPKDRAENLMIVDLLRNDLGRVCETGSVRVPRLFDVERFATVQHLVSVVTGRLPAGRDALDLVAACLPGGSITGAPKHRAMQIIDELEPTRRGVYCGAVGYLGDDGAMDTSIAIRTAVAAGGRVEYRAGGGVVADSTEAGEFDETGAKAAAFLGLVSAPR</sequence>
<dbReference type="Gene3D" id="3.60.120.10">
    <property type="entry name" value="Anthranilate synthase"/>
    <property type="match status" value="1"/>
</dbReference>
<evidence type="ECO:0000259" key="4">
    <source>
        <dbReference type="Pfam" id="PF04715"/>
    </source>
</evidence>
<reference evidence="5" key="1">
    <citation type="submission" date="2019-06" db="EMBL/GenBank/DDBJ databases">
        <authorList>
            <person name="Murdoch R.W."/>
            <person name="Fathepure B."/>
        </authorList>
    </citation>
    <scope>NUCLEOTIDE SEQUENCE</scope>
</reference>
<dbReference type="Pfam" id="PF00425">
    <property type="entry name" value="Chorismate_bind"/>
    <property type="match status" value="1"/>
</dbReference>
<dbReference type="InterPro" id="IPR015890">
    <property type="entry name" value="Chorismate_C"/>
</dbReference>